<accession>A0A1V9XLN2</accession>
<evidence type="ECO:0000256" key="3">
    <source>
        <dbReference type="ARBA" id="ARBA00005371"/>
    </source>
</evidence>
<comment type="similarity">
    <text evidence="3">Belongs to the SMN family.</text>
</comment>
<dbReference type="InterPro" id="IPR049481">
    <property type="entry name" value="SMN_G2-BD"/>
</dbReference>
<dbReference type="PROSITE" id="PS50304">
    <property type="entry name" value="TUDOR"/>
    <property type="match status" value="1"/>
</dbReference>
<keyword evidence="5" id="KW-0508">mRNA splicing</keyword>
<dbReference type="STRING" id="418985.A0A1V9XLN2"/>
<feature type="region of interest" description="Disordered" evidence="8">
    <location>
        <begin position="178"/>
        <end position="206"/>
    </location>
</feature>
<evidence type="ECO:0000256" key="6">
    <source>
        <dbReference type="ARBA" id="ARBA00023242"/>
    </source>
</evidence>
<proteinExistence type="inferred from homology"/>
<dbReference type="GO" id="GO:0003723">
    <property type="term" value="F:RNA binding"/>
    <property type="evidence" value="ECO:0007669"/>
    <property type="project" value="InterPro"/>
</dbReference>
<keyword evidence="4" id="KW-0507">mRNA processing</keyword>
<feature type="domain" description="Tudor" evidence="9">
    <location>
        <begin position="63"/>
        <end position="121"/>
    </location>
</feature>
<dbReference type="PANTHER" id="PTHR39267:SF1">
    <property type="entry name" value="SURVIVAL MOTOR NEURON PROTEIN"/>
    <property type="match status" value="1"/>
</dbReference>
<dbReference type="GO" id="GO:0097504">
    <property type="term" value="C:Gemini of Cajal bodies"/>
    <property type="evidence" value="ECO:0007669"/>
    <property type="project" value="UniProtKB-SubCell"/>
</dbReference>
<name>A0A1V9XLN2_9ACAR</name>
<dbReference type="InterPro" id="IPR002999">
    <property type="entry name" value="Tudor"/>
</dbReference>
<reference evidence="10 11" key="1">
    <citation type="journal article" date="2017" name="Gigascience">
        <title>Draft genome of the honey bee ectoparasitic mite, Tropilaelaps mercedesae, is shaped by the parasitic life history.</title>
        <authorList>
            <person name="Dong X."/>
            <person name="Armstrong S.D."/>
            <person name="Xia D."/>
            <person name="Makepeace B.L."/>
            <person name="Darby A.C."/>
            <person name="Kadowaki T."/>
        </authorList>
    </citation>
    <scope>NUCLEOTIDE SEQUENCE [LARGE SCALE GENOMIC DNA]</scope>
    <source>
        <strain evidence="10">Wuxi-XJTLU</strain>
    </source>
</reference>
<dbReference type="Proteomes" id="UP000192247">
    <property type="component" value="Unassembled WGS sequence"/>
</dbReference>
<evidence type="ECO:0000313" key="10">
    <source>
        <dbReference type="EMBL" id="OQR74444.1"/>
    </source>
</evidence>
<gene>
    <name evidence="10" type="ORF">BIW11_03422</name>
</gene>
<keyword evidence="6" id="KW-0539">Nucleus</keyword>
<evidence type="ECO:0000256" key="5">
    <source>
        <dbReference type="ARBA" id="ARBA00023187"/>
    </source>
</evidence>
<dbReference type="Pfam" id="PF06003">
    <property type="entry name" value="SMN_Tudor"/>
    <property type="match status" value="1"/>
</dbReference>
<dbReference type="CDD" id="cd22852">
    <property type="entry name" value="SMN_C"/>
    <property type="match status" value="1"/>
</dbReference>
<comment type="subcellular location">
    <subcellularLocation>
        <location evidence="1">Cytoplasm</location>
        <location evidence="1">Myofibril</location>
        <location evidence="1">Sarcomere</location>
        <location evidence="1">Z line</location>
    </subcellularLocation>
    <subcellularLocation>
        <location evidence="2">Nucleus</location>
        <location evidence="2">Cajal body</location>
    </subcellularLocation>
    <subcellularLocation>
        <location evidence="7">Nucleus</location>
        <location evidence="7">Gem</location>
    </subcellularLocation>
</comment>
<dbReference type="GO" id="GO:0006397">
    <property type="term" value="P:mRNA processing"/>
    <property type="evidence" value="ECO:0007669"/>
    <property type="project" value="UniProtKB-KW"/>
</dbReference>
<dbReference type="Pfam" id="PF20636">
    <property type="entry name" value="SMN_G2-BD"/>
    <property type="match status" value="1"/>
</dbReference>
<dbReference type="Gene3D" id="3.40.190.10">
    <property type="entry name" value="Periplasmic binding protein-like II"/>
    <property type="match status" value="1"/>
</dbReference>
<dbReference type="GO" id="GO:0030018">
    <property type="term" value="C:Z disc"/>
    <property type="evidence" value="ECO:0007669"/>
    <property type="project" value="UniProtKB-SubCell"/>
</dbReference>
<evidence type="ECO:0000256" key="4">
    <source>
        <dbReference type="ARBA" id="ARBA00022664"/>
    </source>
</evidence>
<comment type="caution">
    <text evidence="10">The sequence shown here is derived from an EMBL/GenBank/DDBJ whole genome shotgun (WGS) entry which is preliminary data.</text>
</comment>
<protein>
    <submittedName>
        <fullName evidence="10">Survival of motor neuron protein-like</fullName>
    </submittedName>
</protein>
<evidence type="ECO:0000313" key="11">
    <source>
        <dbReference type="Proteomes" id="UP000192247"/>
    </source>
</evidence>
<dbReference type="FunCoup" id="A0A1V9XLN2">
    <property type="interactions" value="600"/>
</dbReference>
<dbReference type="OrthoDB" id="197400at2759"/>
<dbReference type="SMART" id="SM00333">
    <property type="entry name" value="TUDOR"/>
    <property type="match status" value="1"/>
</dbReference>
<dbReference type="AlphaFoldDB" id="A0A1V9XLN2"/>
<evidence type="ECO:0000256" key="1">
    <source>
        <dbReference type="ARBA" id="ARBA00004216"/>
    </source>
</evidence>
<dbReference type="GO" id="GO:0015030">
    <property type="term" value="C:Cajal body"/>
    <property type="evidence" value="ECO:0007669"/>
    <property type="project" value="UniProtKB-SubCell"/>
</dbReference>
<dbReference type="InParanoid" id="A0A1V9XLN2"/>
<evidence type="ECO:0000256" key="2">
    <source>
        <dbReference type="ARBA" id="ARBA00004408"/>
    </source>
</evidence>
<dbReference type="EMBL" id="MNPL01007976">
    <property type="protein sequence ID" value="OQR74444.1"/>
    <property type="molecule type" value="Genomic_DNA"/>
</dbReference>
<dbReference type="InterPro" id="IPR010304">
    <property type="entry name" value="SMN_Tudor"/>
</dbReference>
<dbReference type="Pfam" id="PF20635">
    <property type="entry name" value="SMN_YG-box"/>
    <property type="match status" value="1"/>
</dbReference>
<keyword evidence="11" id="KW-1185">Reference proteome</keyword>
<dbReference type="InterPro" id="IPR040424">
    <property type="entry name" value="Smn1"/>
</dbReference>
<dbReference type="PANTHER" id="PTHR39267">
    <property type="entry name" value="SURVIVAL MOTOR NEURON-LIKE PROTEIN 1"/>
    <property type="match status" value="1"/>
</dbReference>
<evidence type="ECO:0000256" key="8">
    <source>
        <dbReference type="SAM" id="MobiDB-lite"/>
    </source>
</evidence>
<dbReference type="GO" id="GO:0008380">
    <property type="term" value="P:RNA splicing"/>
    <property type="evidence" value="ECO:0007669"/>
    <property type="project" value="UniProtKB-KW"/>
</dbReference>
<dbReference type="InterPro" id="IPR047313">
    <property type="entry name" value="SMN_C"/>
</dbReference>
<dbReference type="SUPFAM" id="SSF63748">
    <property type="entry name" value="Tudor/PWWP/MBT"/>
    <property type="match status" value="1"/>
</dbReference>
<sequence length="269" mass="29853">MAESSVTGSTNEGNVVFCRNSGIGTEDDWDDSALIEAYDHAVGGIYKELDKRKGFKKTSGVTKWKIGSWCRAQFTDDGVWYEAKVVALDGDFCKVQYIGYLNEEEKLLSKLKPSHGNESRRSQIADAKLIDEYEKAITAEGAAYQSDCDSLKSVNRFDGTTRDAARPSTSGIKDRLTTMISNDNKEDQQSTYSARGRLSKDSNHERRKRGAFFQEGGTGIAFPPPPPPFPPGVDEICGSDEALAAMLMSWYISGYHTGYYQAMRQSRRS</sequence>
<evidence type="ECO:0000256" key="7">
    <source>
        <dbReference type="ARBA" id="ARBA00034695"/>
    </source>
</evidence>
<dbReference type="Gene3D" id="2.30.30.140">
    <property type="match status" value="1"/>
</dbReference>
<evidence type="ECO:0000259" key="9">
    <source>
        <dbReference type="PROSITE" id="PS50304"/>
    </source>
</evidence>
<organism evidence="10 11">
    <name type="scientific">Tropilaelaps mercedesae</name>
    <dbReference type="NCBI Taxonomy" id="418985"/>
    <lineage>
        <taxon>Eukaryota</taxon>
        <taxon>Metazoa</taxon>
        <taxon>Ecdysozoa</taxon>
        <taxon>Arthropoda</taxon>
        <taxon>Chelicerata</taxon>
        <taxon>Arachnida</taxon>
        <taxon>Acari</taxon>
        <taxon>Parasitiformes</taxon>
        <taxon>Mesostigmata</taxon>
        <taxon>Gamasina</taxon>
        <taxon>Dermanyssoidea</taxon>
        <taxon>Laelapidae</taxon>
        <taxon>Tropilaelaps</taxon>
    </lineage>
</organism>